<evidence type="ECO:0000313" key="8">
    <source>
        <dbReference type="EMBL" id="CAD9233569.1"/>
    </source>
</evidence>
<evidence type="ECO:0000256" key="2">
    <source>
        <dbReference type="ARBA" id="ARBA00004496"/>
    </source>
</evidence>
<dbReference type="InterPro" id="IPR002848">
    <property type="entry name" value="Translin_fam"/>
</dbReference>
<proteinExistence type="inferred from homology"/>
<dbReference type="PANTHER" id="PTHR10741">
    <property type="entry name" value="TRANSLIN AND TRANSLIN ASSOCIATED PROTEIN X"/>
    <property type="match status" value="1"/>
</dbReference>
<evidence type="ECO:0000256" key="4">
    <source>
        <dbReference type="ARBA" id="ARBA00022490"/>
    </source>
</evidence>
<dbReference type="GO" id="GO:0003697">
    <property type="term" value="F:single-stranded DNA binding"/>
    <property type="evidence" value="ECO:0007669"/>
    <property type="project" value="InterPro"/>
</dbReference>
<dbReference type="InterPro" id="IPR033956">
    <property type="entry name" value="Translin"/>
</dbReference>
<dbReference type="InterPro" id="IPR016068">
    <property type="entry name" value="Translin_N"/>
</dbReference>
<organism evidence="8">
    <name type="scientific">Compsopogon caeruleus</name>
    <dbReference type="NCBI Taxonomy" id="31354"/>
    <lineage>
        <taxon>Eukaryota</taxon>
        <taxon>Rhodophyta</taxon>
        <taxon>Compsopogonophyceae</taxon>
        <taxon>Compsopogonales</taxon>
        <taxon>Compsopogonaceae</taxon>
        <taxon>Compsopogon</taxon>
    </lineage>
</organism>
<dbReference type="Gene3D" id="1.20.58.190">
    <property type="entry name" value="Translin, domain 1"/>
    <property type="match status" value="1"/>
</dbReference>
<dbReference type="InterPro" id="IPR036081">
    <property type="entry name" value="Translin_sf"/>
</dbReference>
<comment type="subcellular location">
    <subcellularLocation>
        <location evidence="2">Cytoplasm</location>
    </subcellularLocation>
    <subcellularLocation>
        <location evidence="1">Nucleus</location>
    </subcellularLocation>
</comment>
<evidence type="ECO:0000256" key="7">
    <source>
        <dbReference type="ARBA" id="ARBA00023242"/>
    </source>
</evidence>
<reference evidence="8" key="1">
    <citation type="submission" date="2021-01" db="EMBL/GenBank/DDBJ databases">
        <authorList>
            <person name="Corre E."/>
            <person name="Pelletier E."/>
            <person name="Niang G."/>
            <person name="Scheremetjew M."/>
            <person name="Finn R."/>
            <person name="Kale V."/>
            <person name="Holt S."/>
            <person name="Cochrane G."/>
            <person name="Meng A."/>
            <person name="Brown T."/>
            <person name="Cohen L."/>
        </authorList>
    </citation>
    <scope>NUCLEOTIDE SEQUENCE</scope>
    <source>
        <strain evidence="8">SAG 36.94</strain>
    </source>
</reference>
<dbReference type="Pfam" id="PF01997">
    <property type="entry name" value="Translin"/>
    <property type="match status" value="1"/>
</dbReference>
<protein>
    <recommendedName>
        <fullName evidence="9">Translin</fullName>
    </recommendedName>
</protein>
<evidence type="ECO:0008006" key="9">
    <source>
        <dbReference type="Google" id="ProtNLM"/>
    </source>
</evidence>
<evidence type="ECO:0000256" key="5">
    <source>
        <dbReference type="ARBA" id="ARBA00022884"/>
    </source>
</evidence>
<dbReference type="GO" id="GO:0005634">
    <property type="term" value="C:nucleus"/>
    <property type="evidence" value="ECO:0007669"/>
    <property type="project" value="UniProtKB-SubCell"/>
</dbReference>
<dbReference type="GO" id="GO:0043565">
    <property type="term" value="F:sequence-specific DNA binding"/>
    <property type="evidence" value="ECO:0007669"/>
    <property type="project" value="InterPro"/>
</dbReference>
<sequence>MEDTFVEAARCLSADEDLREKISRKNKDVEVALAAVQEKIHEAHFKLQWAASPDQEELLRLVGLGISAIAEIIPTGSYYRYHDIFRGSLSVAVYCVVTLRFLSTCSDSRSVGTADLPSLSEIHAALALTMQDWITIEDYLLGLCNCSNEIARLCITRVTLGDFAFPHKAFQWTSELFAGFRLLNFRNDTLRRRFDGIKYDVKRISEVQYDLVIRGISQASANPSAEGAASADLLDSHTK</sequence>
<evidence type="ECO:0000256" key="3">
    <source>
        <dbReference type="ARBA" id="ARBA00005902"/>
    </source>
</evidence>
<keyword evidence="5" id="KW-0694">RNA-binding</keyword>
<evidence type="ECO:0000256" key="6">
    <source>
        <dbReference type="ARBA" id="ARBA00023125"/>
    </source>
</evidence>
<name>A0A7S1TEL1_9RHOD</name>
<accession>A0A7S1TEL1</accession>
<evidence type="ECO:0000256" key="1">
    <source>
        <dbReference type="ARBA" id="ARBA00004123"/>
    </source>
</evidence>
<dbReference type="SUPFAM" id="SSF74784">
    <property type="entry name" value="Translin"/>
    <property type="match status" value="1"/>
</dbReference>
<keyword evidence="4" id="KW-0963">Cytoplasm</keyword>
<dbReference type="GO" id="GO:0003723">
    <property type="term" value="F:RNA binding"/>
    <property type="evidence" value="ECO:0007669"/>
    <property type="project" value="UniProtKB-KW"/>
</dbReference>
<dbReference type="InterPro" id="IPR016069">
    <property type="entry name" value="Translin_C"/>
</dbReference>
<gene>
    <name evidence="8" type="ORF">CCAE0312_LOCUS5655</name>
</gene>
<dbReference type="GO" id="GO:0016070">
    <property type="term" value="P:RNA metabolic process"/>
    <property type="evidence" value="ECO:0007669"/>
    <property type="project" value="InterPro"/>
</dbReference>
<keyword evidence="7" id="KW-0539">Nucleus</keyword>
<keyword evidence="6" id="KW-0238">DNA-binding</keyword>
<dbReference type="AlphaFoldDB" id="A0A7S1TEL1"/>
<dbReference type="GO" id="GO:0005737">
    <property type="term" value="C:cytoplasm"/>
    <property type="evidence" value="ECO:0007669"/>
    <property type="project" value="UniProtKB-SubCell"/>
</dbReference>
<dbReference type="EMBL" id="HBGH01010270">
    <property type="protein sequence ID" value="CAD9233569.1"/>
    <property type="molecule type" value="Transcribed_RNA"/>
</dbReference>
<comment type="similarity">
    <text evidence="3">Belongs to the translin family.</text>
</comment>
<dbReference type="CDD" id="cd14819">
    <property type="entry name" value="Translin"/>
    <property type="match status" value="1"/>
</dbReference>
<dbReference type="Gene3D" id="1.20.58.200">
    <property type="entry name" value="Translin, domain 2"/>
    <property type="match status" value="1"/>
</dbReference>